<accession>A0A2T5BW55</accession>
<feature type="chain" id="PRO_5015445443" evidence="2">
    <location>
        <begin position="22"/>
        <end position="154"/>
    </location>
</feature>
<dbReference type="AlphaFoldDB" id="A0A2T5BW55"/>
<evidence type="ECO:0000256" key="2">
    <source>
        <dbReference type="SAM" id="SignalP"/>
    </source>
</evidence>
<dbReference type="InterPro" id="IPR025232">
    <property type="entry name" value="DUF4174"/>
</dbReference>
<name>A0A2T5BW55_9RHOB</name>
<organism evidence="4 5">
    <name type="scientific">Rhodovulum imhoffii</name>
    <dbReference type="NCBI Taxonomy" id="365340"/>
    <lineage>
        <taxon>Bacteria</taxon>
        <taxon>Pseudomonadati</taxon>
        <taxon>Pseudomonadota</taxon>
        <taxon>Alphaproteobacteria</taxon>
        <taxon>Rhodobacterales</taxon>
        <taxon>Paracoccaceae</taxon>
        <taxon>Rhodovulum</taxon>
    </lineage>
</organism>
<reference evidence="4 5" key="1">
    <citation type="submission" date="2018-04" db="EMBL/GenBank/DDBJ databases">
        <title>Genomic Encyclopedia of Archaeal and Bacterial Type Strains, Phase II (KMG-II): from individual species to whole genera.</title>
        <authorList>
            <person name="Goeker M."/>
        </authorList>
    </citation>
    <scope>NUCLEOTIDE SEQUENCE [LARGE SCALE GENOMIC DNA]</scope>
    <source>
        <strain evidence="4 5">DSM 18064</strain>
    </source>
</reference>
<feature type="domain" description="DUF4174" evidence="3">
    <location>
        <begin position="45"/>
        <end position="146"/>
    </location>
</feature>
<sequence length="154" mass="17306">MKKLSVALAIALALAPQAGHAVDATPLARWQADQTTVLDASETALEDFLWVARPVVVFADSPANPLFQEQMDLLTARIGELARRDVVVVTDTRPEPVSPLREKLRPRGFMLVVIGKDGGVKLRKPFPWDVREITRSIDKFPLRQQEIRHEHGRR</sequence>
<evidence type="ECO:0000313" key="4">
    <source>
        <dbReference type="EMBL" id="PTN03875.1"/>
    </source>
</evidence>
<proteinExistence type="predicted"/>
<evidence type="ECO:0000259" key="3">
    <source>
        <dbReference type="Pfam" id="PF13778"/>
    </source>
</evidence>
<feature type="signal peptide" evidence="2">
    <location>
        <begin position="1"/>
        <end position="21"/>
    </location>
</feature>
<evidence type="ECO:0000256" key="1">
    <source>
        <dbReference type="ARBA" id="ARBA00022729"/>
    </source>
</evidence>
<dbReference type="Proteomes" id="UP000243859">
    <property type="component" value="Unassembled WGS sequence"/>
</dbReference>
<dbReference type="OrthoDB" id="7362103at2"/>
<dbReference type="RefSeq" id="WP_107890481.1">
    <property type="nucleotide sequence ID" value="NZ_NHSI01000066.1"/>
</dbReference>
<keyword evidence="5" id="KW-1185">Reference proteome</keyword>
<dbReference type="Pfam" id="PF13778">
    <property type="entry name" value="DUF4174"/>
    <property type="match status" value="1"/>
</dbReference>
<comment type="caution">
    <text evidence="4">The sequence shown here is derived from an EMBL/GenBank/DDBJ whole genome shotgun (WGS) entry which is preliminary data.</text>
</comment>
<evidence type="ECO:0000313" key="5">
    <source>
        <dbReference type="Proteomes" id="UP000243859"/>
    </source>
</evidence>
<protein>
    <submittedName>
        <fullName evidence="4">Uncharacterized protein DUF4174</fullName>
    </submittedName>
</protein>
<dbReference type="EMBL" id="QAAA01000001">
    <property type="protein sequence ID" value="PTN03875.1"/>
    <property type="molecule type" value="Genomic_DNA"/>
</dbReference>
<gene>
    <name evidence="4" type="ORF">C8N32_10169</name>
</gene>
<keyword evidence="1 2" id="KW-0732">Signal</keyword>